<feature type="transmembrane region" description="Helical" evidence="6">
    <location>
        <begin position="440"/>
        <end position="459"/>
    </location>
</feature>
<feature type="transmembrane region" description="Helical" evidence="6">
    <location>
        <begin position="21"/>
        <end position="40"/>
    </location>
</feature>
<dbReference type="STRING" id="313596.RB2501_04610"/>
<proteinExistence type="predicted"/>
<evidence type="ECO:0000313" key="9">
    <source>
        <dbReference type="EMBL" id="EAR16150.1"/>
    </source>
</evidence>
<feature type="transmembrane region" description="Helical" evidence="6">
    <location>
        <begin position="756"/>
        <end position="775"/>
    </location>
</feature>
<evidence type="ECO:0000256" key="6">
    <source>
        <dbReference type="SAM" id="Phobius"/>
    </source>
</evidence>
<keyword evidence="5 6" id="KW-0472">Membrane</keyword>
<organism evidence="9 10">
    <name type="scientific">Robiginitalea biformata (strain ATCC BAA-864 / DSM 15991 / KCTC 12146 / HTCC2501)</name>
    <dbReference type="NCBI Taxonomy" id="313596"/>
    <lineage>
        <taxon>Bacteria</taxon>
        <taxon>Pseudomonadati</taxon>
        <taxon>Bacteroidota</taxon>
        <taxon>Flavobacteriia</taxon>
        <taxon>Flavobacteriales</taxon>
        <taxon>Flavobacteriaceae</taxon>
        <taxon>Robiginitalea</taxon>
    </lineage>
</organism>
<dbReference type="Proteomes" id="UP000009049">
    <property type="component" value="Chromosome"/>
</dbReference>
<evidence type="ECO:0000256" key="1">
    <source>
        <dbReference type="ARBA" id="ARBA00004141"/>
    </source>
</evidence>
<feature type="transmembrane region" description="Helical" evidence="6">
    <location>
        <begin position="966"/>
        <end position="984"/>
    </location>
</feature>
<accession>A4CGU2</accession>
<evidence type="ECO:0000313" key="10">
    <source>
        <dbReference type="Proteomes" id="UP000009049"/>
    </source>
</evidence>
<dbReference type="InterPro" id="IPR045062">
    <property type="entry name" value="Cyt_c_biogenesis_CcsA/CcmC"/>
</dbReference>
<evidence type="ECO:0000256" key="4">
    <source>
        <dbReference type="ARBA" id="ARBA00022989"/>
    </source>
</evidence>
<dbReference type="RefSeq" id="WP_012813845.1">
    <property type="nucleotide sequence ID" value="NC_013222.1"/>
</dbReference>
<feature type="transmembrane region" description="Helical" evidence="6">
    <location>
        <begin position="821"/>
        <end position="837"/>
    </location>
</feature>
<feature type="transmembrane region" description="Helical" evidence="6">
    <location>
        <begin position="925"/>
        <end position="946"/>
    </location>
</feature>
<dbReference type="InterPro" id="IPR007816">
    <property type="entry name" value="ResB-like_domain"/>
</dbReference>
<feature type="transmembrane region" description="Helical" evidence="6">
    <location>
        <begin position="787"/>
        <end position="809"/>
    </location>
</feature>
<evidence type="ECO:0000256" key="3">
    <source>
        <dbReference type="ARBA" id="ARBA00022748"/>
    </source>
</evidence>
<keyword evidence="3" id="KW-0201">Cytochrome c-type biogenesis</keyword>
<keyword evidence="2 6" id="KW-0812">Transmembrane</keyword>
<dbReference type="OrthoDB" id="9814290at2"/>
<dbReference type="GO" id="GO:0020037">
    <property type="term" value="F:heme binding"/>
    <property type="evidence" value="ECO:0007669"/>
    <property type="project" value="InterPro"/>
</dbReference>
<dbReference type="Pfam" id="PF01578">
    <property type="entry name" value="Cytochrom_C_asm"/>
    <property type="match status" value="1"/>
</dbReference>
<feature type="transmembrane region" description="Helical" evidence="6">
    <location>
        <begin position="52"/>
        <end position="74"/>
    </location>
</feature>
<feature type="transmembrane region" description="Helical" evidence="6">
    <location>
        <begin position="877"/>
        <end position="904"/>
    </location>
</feature>
<feature type="transmembrane region" description="Helical" evidence="6">
    <location>
        <begin position="1027"/>
        <end position="1049"/>
    </location>
</feature>
<keyword evidence="10" id="KW-1185">Reference proteome</keyword>
<protein>
    <submittedName>
        <fullName evidence="9">Cytochrome c assembly protein</fullName>
    </submittedName>
</protein>
<dbReference type="InterPro" id="IPR002541">
    <property type="entry name" value="Cyt_c_assembly"/>
</dbReference>
<dbReference type="eggNOG" id="COG1333">
    <property type="taxonomic scope" value="Bacteria"/>
</dbReference>
<feature type="transmembrane region" description="Helical" evidence="6">
    <location>
        <begin position="86"/>
        <end position="107"/>
    </location>
</feature>
<dbReference type="Pfam" id="PF05140">
    <property type="entry name" value="ResB"/>
    <property type="match status" value="1"/>
</dbReference>
<feature type="transmembrane region" description="Helical" evidence="6">
    <location>
        <begin position="842"/>
        <end position="862"/>
    </location>
</feature>
<dbReference type="PANTHER" id="PTHR30071:SF1">
    <property type="entry name" value="CYTOCHROME B_B6 PROTEIN-RELATED"/>
    <property type="match status" value="1"/>
</dbReference>
<sequence>MNRVRPTHFTSRILAYLGSTRLMALLFLALGVAMGWATFIENDLGTPAAQALVYRAWWFEGLMLLFVVNFLLNIRKYGLEKRRKWPVLLVHASLVIIILGAFVTRYFGYTGLMTIREGEVSNTVYSDEAYLRVAMEEPRGSTPTRRIIERPVLLSGATPWHNRFELHTEFNGSPIQVSYRDFIPDARYRFREQTGGALYLRIVETHRDERHEHYLREGVKTNFHGHLFTLNAPQPGAFNFTYISDTLYLSPFRAGSHTDMVSRESTPLPRRVNERARRGLYRFGDLQFALSAPPRAGILLLEPARAEQRGESPDALLLQIRAGDSVRDTVVLGQARAAGEPVHLNIDGKDFELSYGSKLHSLPFALELLDFDAQKYPGTQTGYSGFKSRVLVRDPDRTFEADIFMNHVLDHGGFRFYQASFHADEKGTILSVNHDAAGTLITYTGYFLLYLGLLGVLFSRHTRFARVVRQLNAHAASRAGVLGLTLTLSGALGAQQSPDPTHPEIQARLDSIVDYYAPPPDHTSRFAGLVVQDPDGRMKPMDSYASEILRKLSKREVYRNLTADQVVHSMLQLPEIWFNVPLIYLGKDSRPLRNLLGISVPLDRVPLVAFFRGDGGYKIEAEVKTAHRARIPSQFQKDLIAVDGRVHLLHAILSGRAMRLFPLPGHDMNLWISTAELGEKAQTLTAPDSTFIAQALPIYFDACSTAARTGDYTEATTILRHLERFQRHHGAEVIPNPLKIRTEMLYNRLNLFKNLVQAYLFGGLLLLALAIRGIFRASRPLRLGIRLLMAVLWLCYAIHTAGLGLRWYIAGHAPWSDAYETMIYIAWATMLFGIYLGRKSALAMASTAFVVSVILMVAHWNWLDPAVANLQPVLNSYWLMIHVAIIVASYGPFTVAMILCLLVLAGMVFLNRRNRTSLSAPLRQLLLLAELAMTMGLVMLTIGNFLGGQWANESWGRYWAWDPKETWALVSILVYALIIHMRLVPGLRGRWVFAMMGVVGYSAILMTYFGVNFYLSGLHAYASGEQLVTPSVVFYAIGVVGILGVVSYVKAHRHHV</sequence>
<keyword evidence="4 6" id="KW-1133">Transmembrane helix</keyword>
<comment type="subcellular location">
    <subcellularLocation>
        <location evidence="1">Membrane</location>
        <topology evidence="1">Multi-pass membrane protein</topology>
    </subcellularLocation>
</comment>
<evidence type="ECO:0000259" key="7">
    <source>
        <dbReference type="Pfam" id="PF01578"/>
    </source>
</evidence>
<dbReference type="eggNOG" id="COG0755">
    <property type="taxonomic scope" value="Bacteria"/>
</dbReference>
<evidence type="ECO:0000256" key="5">
    <source>
        <dbReference type="ARBA" id="ARBA00023136"/>
    </source>
</evidence>
<feature type="transmembrane region" description="Helical" evidence="6">
    <location>
        <begin position="471"/>
        <end position="492"/>
    </location>
</feature>
<evidence type="ECO:0000256" key="2">
    <source>
        <dbReference type="ARBA" id="ARBA00022692"/>
    </source>
</evidence>
<name>A4CGU2_ROBBH</name>
<dbReference type="KEGG" id="rbi:RB2501_04610"/>
<feature type="transmembrane region" description="Helical" evidence="6">
    <location>
        <begin position="991"/>
        <end position="1015"/>
    </location>
</feature>
<dbReference type="AlphaFoldDB" id="A4CGU2"/>
<feature type="domain" description="Cytochrome c assembly protein" evidence="7">
    <location>
        <begin position="815"/>
        <end position="1019"/>
    </location>
</feature>
<feature type="domain" description="ResB-like" evidence="8">
    <location>
        <begin position="354"/>
        <end position="426"/>
    </location>
</feature>
<reference evidence="9 10" key="1">
    <citation type="journal article" date="2009" name="J. Bacteriol.">
        <title>Complete genome sequence of Robiginitalea biformata HTCC2501.</title>
        <authorList>
            <person name="Oh H.M."/>
            <person name="Giovannoni S.J."/>
            <person name="Lee K."/>
            <person name="Ferriera S."/>
            <person name="Johnson J."/>
            <person name="Cho J.C."/>
        </authorList>
    </citation>
    <scope>NUCLEOTIDE SEQUENCE [LARGE SCALE GENOMIC DNA]</scope>
    <source>
        <strain evidence="10">ATCC BAA-864 / HTCC2501 / KCTC 12146</strain>
    </source>
</reference>
<dbReference type="PANTHER" id="PTHR30071">
    <property type="entry name" value="HEME EXPORTER PROTEIN C"/>
    <property type="match status" value="1"/>
</dbReference>
<dbReference type="GO" id="GO:0005886">
    <property type="term" value="C:plasma membrane"/>
    <property type="evidence" value="ECO:0007669"/>
    <property type="project" value="TreeGrafter"/>
</dbReference>
<dbReference type="EMBL" id="CP001712">
    <property type="protein sequence ID" value="EAR16150.1"/>
    <property type="molecule type" value="Genomic_DNA"/>
</dbReference>
<dbReference type="GO" id="GO:0017004">
    <property type="term" value="P:cytochrome complex assembly"/>
    <property type="evidence" value="ECO:0007669"/>
    <property type="project" value="UniProtKB-KW"/>
</dbReference>
<gene>
    <name evidence="9" type="ordered locus">RB2501_04610</name>
</gene>
<dbReference type="HOGENOM" id="CLU_008710_0_0_10"/>
<evidence type="ECO:0000259" key="8">
    <source>
        <dbReference type="Pfam" id="PF05140"/>
    </source>
</evidence>